<keyword evidence="1 4" id="KW-0489">Methyltransferase</keyword>
<dbReference type="PANTHER" id="PTHR44942">
    <property type="entry name" value="METHYLTRANSF_11 DOMAIN-CONTAINING PROTEIN"/>
    <property type="match status" value="1"/>
</dbReference>
<dbReference type="CDD" id="cd02440">
    <property type="entry name" value="AdoMet_MTases"/>
    <property type="match status" value="1"/>
</dbReference>
<evidence type="ECO:0000256" key="3">
    <source>
        <dbReference type="SAM" id="MobiDB-lite"/>
    </source>
</evidence>
<dbReference type="Gene3D" id="3.40.50.150">
    <property type="entry name" value="Vaccinia Virus protein VP39"/>
    <property type="match status" value="1"/>
</dbReference>
<proteinExistence type="predicted"/>
<dbReference type="EC" id="2.1.1.-" evidence="4"/>
<sequence>MPTLPRDRNPHSVHASHHHRQIAESFGSDAERYDRARPRYPQALVDRISAVSPGPDVLDVGCGTGIVARQFEAAGYRVLGIDVDARMAELAGQRGLDVEVASFEAWDPAGRRFDAVVSGQTWHWVDPVAGAVKAAETLRPRGVLALFWNAGQPVPEVAEAFAEVYRRVIPDSLAARQQAVSAVDGYGALCAKAAEGIRQVDAFADPERWRFDWERSYTRDEWLDQLPTQGAFTRLARSELEEVLAGVGAAIDGAGGSFTMHYATVAVAATRTDTA</sequence>
<dbReference type="EMBL" id="JBIRYO010000020">
    <property type="protein sequence ID" value="MFI2476936.1"/>
    <property type="molecule type" value="Genomic_DNA"/>
</dbReference>
<evidence type="ECO:0000313" key="5">
    <source>
        <dbReference type="Proteomes" id="UP001611415"/>
    </source>
</evidence>
<dbReference type="InterPro" id="IPR051052">
    <property type="entry name" value="Diverse_substrate_MTase"/>
</dbReference>
<dbReference type="GO" id="GO:0032259">
    <property type="term" value="P:methylation"/>
    <property type="evidence" value="ECO:0007669"/>
    <property type="project" value="UniProtKB-KW"/>
</dbReference>
<organism evidence="4 5">
    <name type="scientific">Nocardia xishanensis</name>
    <dbReference type="NCBI Taxonomy" id="238964"/>
    <lineage>
        <taxon>Bacteria</taxon>
        <taxon>Bacillati</taxon>
        <taxon>Actinomycetota</taxon>
        <taxon>Actinomycetes</taxon>
        <taxon>Mycobacteriales</taxon>
        <taxon>Nocardiaceae</taxon>
        <taxon>Nocardia</taxon>
    </lineage>
</organism>
<dbReference type="RefSeq" id="WP_397094244.1">
    <property type="nucleotide sequence ID" value="NZ_JBIRYO010000020.1"/>
</dbReference>
<evidence type="ECO:0000256" key="2">
    <source>
        <dbReference type="ARBA" id="ARBA00022679"/>
    </source>
</evidence>
<gene>
    <name evidence="4" type="ORF">ACH49W_26435</name>
</gene>
<dbReference type="Pfam" id="PF13489">
    <property type="entry name" value="Methyltransf_23"/>
    <property type="match status" value="1"/>
</dbReference>
<accession>A0ABW7X728</accession>
<keyword evidence="2 4" id="KW-0808">Transferase</keyword>
<dbReference type="Proteomes" id="UP001611415">
    <property type="component" value="Unassembled WGS sequence"/>
</dbReference>
<dbReference type="GO" id="GO:0008168">
    <property type="term" value="F:methyltransferase activity"/>
    <property type="evidence" value="ECO:0007669"/>
    <property type="project" value="UniProtKB-KW"/>
</dbReference>
<dbReference type="InterPro" id="IPR029063">
    <property type="entry name" value="SAM-dependent_MTases_sf"/>
</dbReference>
<feature type="compositionally biased region" description="Basic and acidic residues" evidence="3">
    <location>
        <begin position="1"/>
        <end position="10"/>
    </location>
</feature>
<protein>
    <submittedName>
        <fullName evidence="4">Class I SAM-dependent methyltransferase</fullName>
        <ecNumber evidence="4">2.1.1.-</ecNumber>
    </submittedName>
</protein>
<feature type="region of interest" description="Disordered" evidence="3">
    <location>
        <begin position="1"/>
        <end position="31"/>
    </location>
</feature>
<comment type="caution">
    <text evidence="4">The sequence shown here is derived from an EMBL/GenBank/DDBJ whole genome shotgun (WGS) entry which is preliminary data.</text>
</comment>
<evidence type="ECO:0000313" key="4">
    <source>
        <dbReference type="EMBL" id="MFI2476936.1"/>
    </source>
</evidence>
<evidence type="ECO:0000256" key="1">
    <source>
        <dbReference type="ARBA" id="ARBA00022603"/>
    </source>
</evidence>
<keyword evidence="5" id="KW-1185">Reference proteome</keyword>
<reference evidence="4 5" key="1">
    <citation type="submission" date="2024-10" db="EMBL/GenBank/DDBJ databases">
        <title>The Natural Products Discovery Center: Release of the First 8490 Sequenced Strains for Exploring Actinobacteria Biosynthetic Diversity.</title>
        <authorList>
            <person name="Kalkreuter E."/>
            <person name="Kautsar S.A."/>
            <person name="Yang D."/>
            <person name="Bader C.D."/>
            <person name="Teijaro C.N."/>
            <person name="Fluegel L."/>
            <person name="Davis C.M."/>
            <person name="Simpson J.R."/>
            <person name="Lauterbach L."/>
            <person name="Steele A.D."/>
            <person name="Gui C."/>
            <person name="Meng S."/>
            <person name="Li G."/>
            <person name="Viehrig K."/>
            <person name="Ye F."/>
            <person name="Su P."/>
            <person name="Kiefer A.F."/>
            <person name="Nichols A."/>
            <person name="Cepeda A.J."/>
            <person name="Yan W."/>
            <person name="Fan B."/>
            <person name="Jiang Y."/>
            <person name="Adhikari A."/>
            <person name="Zheng C.-J."/>
            <person name="Schuster L."/>
            <person name="Cowan T.M."/>
            <person name="Smanski M.J."/>
            <person name="Chevrette M.G."/>
            <person name="De Carvalho L.P.S."/>
            <person name="Shen B."/>
        </authorList>
    </citation>
    <scope>NUCLEOTIDE SEQUENCE [LARGE SCALE GENOMIC DNA]</scope>
    <source>
        <strain evidence="4 5">NPDC019275</strain>
    </source>
</reference>
<dbReference type="SUPFAM" id="SSF53335">
    <property type="entry name" value="S-adenosyl-L-methionine-dependent methyltransferases"/>
    <property type="match status" value="1"/>
</dbReference>
<dbReference type="PANTHER" id="PTHR44942:SF4">
    <property type="entry name" value="METHYLTRANSFERASE TYPE 11 DOMAIN-CONTAINING PROTEIN"/>
    <property type="match status" value="1"/>
</dbReference>
<name>A0ABW7X728_9NOCA</name>